<keyword evidence="5" id="KW-1185">Reference proteome</keyword>
<dbReference type="GeneID" id="63772647"/>
<dbReference type="InterPro" id="IPR012341">
    <property type="entry name" value="6hp_glycosidase-like_sf"/>
</dbReference>
<dbReference type="GO" id="GO:0005975">
    <property type="term" value="P:carbohydrate metabolic process"/>
    <property type="evidence" value="ECO:0007669"/>
    <property type="project" value="InterPro"/>
</dbReference>
<dbReference type="RefSeq" id="XP_040713371.1">
    <property type="nucleotide sequence ID" value="XM_040856435.1"/>
</dbReference>
<proteinExistence type="predicted"/>
<evidence type="ECO:0000259" key="3">
    <source>
        <dbReference type="Pfam" id="PF17390"/>
    </source>
</evidence>
<sequence length="693" mass="74960">MGFLGFILSVLLVLINSQNNLACAQNCWRNTPCRSIQQASFPGEWEANIFAPSSRAVSPSALLDYHSGEHVSSWNGKTALGRDRIGLVLDFGREVGGIATIDYNVFSVEGNGAIGIAFTEAKNWIGPDSDYSSGNGAFSDGALYANFSKVGNFNYIMPDEYLRGGFRYMTLFLVAEAASISINNVTLEIAFQPTWANLQAYQGYFHSSDALLNKIWYSGAYTLQTASIPPSTGRAWPAPASGWSEVGELGPGYTILTDGAKRDRTVWPGDLGVAVPAAAYSTGDLESVKNGLQAMYDDQNSSTGQFPFSGPPLMATGSDTYHMWTLIGTYNYVLYSDDTDFLRANWESYIAAMSFILDQVTDSGLLFVKSDTADWGRFDANGTLTSAQSLLYRSLVTGATLASWLGDTDGQGETWLQKASEIQDLTNAKLWDASAGAFYDAVERPDIHSQDGNSLAVLFGIVNASSTKATDISSYLTQNWTPIGAQCPELSGEISPFISSFEIQMHLLAGETQRALDLIRTSWGWYLNNPNGTQSTMIEGYLTDGTFGYRYNAGYGTYSMTSHSHGWSTGPVTALTEHILGLSITGRAGKTWRLAPQPGDLTSAEGGFTTKLGEFSARWSLDANGSFKLDYQTPEGTTGDVVLPMATDKAARNVLVDGASPTKRSSWAILGSREARKVVRIRGDGGKHSIFIK</sequence>
<evidence type="ECO:0000313" key="5">
    <source>
        <dbReference type="Proteomes" id="UP000193689"/>
    </source>
</evidence>
<gene>
    <name evidence="4" type="ORF">BCR38DRAFT_348588</name>
</gene>
<feature type="domain" description="Alpha-L-rhamnosidase six-hairpin glycosidase" evidence="2">
    <location>
        <begin position="255"/>
        <end position="470"/>
    </location>
</feature>
<dbReference type="STRING" id="1141098.A0A1Y2DQ76"/>
<keyword evidence="1" id="KW-0732">Signal</keyword>
<dbReference type="Pfam" id="PF17390">
    <property type="entry name" value="Bac_rhamnosid_C"/>
    <property type="match status" value="1"/>
</dbReference>
<protein>
    <submittedName>
        <fullName evidence="4">Six-hairpin glycosidase-like protein</fullName>
    </submittedName>
</protein>
<dbReference type="PANTHER" id="PTHR34987">
    <property type="entry name" value="C, PUTATIVE (AFU_ORTHOLOGUE AFUA_3G02880)-RELATED"/>
    <property type="match status" value="1"/>
</dbReference>
<dbReference type="InterPro" id="IPR035396">
    <property type="entry name" value="Bac_rhamnosid6H"/>
</dbReference>
<dbReference type="Proteomes" id="UP000193689">
    <property type="component" value="Unassembled WGS sequence"/>
</dbReference>
<evidence type="ECO:0000259" key="2">
    <source>
        <dbReference type="Pfam" id="PF17389"/>
    </source>
</evidence>
<organism evidence="4 5">
    <name type="scientific">Pseudomassariella vexata</name>
    <dbReference type="NCBI Taxonomy" id="1141098"/>
    <lineage>
        <taxon>Eukaryota</taxon>
        <taxon>Fungi</taxon>
        <taxon>Dikarya</taxon>
        <taxon>Ascomycota</taxon>
        <taxon>Pezizomycotina</taxon>
        <taxon>Sordariomycetes</taxon>
        <taxon>Xylariomycetidae</taxon>
        <taxon>Amphisphaeriales</taxon>
        <taxon>Pseudomassariaceae</taxon>
        <taxon>Pseudomassariella</taxon>
    </lineage>
</organism>
<feature type="chain" id="PRO_5013028217" evidence="1">
    <location>
        <begin position="18"/>
        <end position="693"/>
    </location>
</feature>
<dbReference type="AlphaFoldDB" id="A0A1Y2DQ76"/>
<feature type="signal peptide" evidence="1">
    <location>
        <begin position="1"/>
        <end position="17"/>
    </location>
</feature>
<keyword evidence="4" id="KW-0326">Glycosidase</keyword>
<evidence type="ECO:0000313" key="4">
    <source>
        <dbReference type="EMBL" id="ORY61294.1"/>
    </source>
</evidence>
<dbReference type="SUPFAM" id="SSF48208">
    <property type="entry name" value="Six-hairpin glycosidases"/>
    <property type="match status" value="1"/>
</dbReference>
<dbReference type="Gene3D" id="1.50.10.10">
    <property type="match status" value="1"/>
</dbReference>
<dbReference type="Gene3D" id="2.60.420.10">
    <property type="entry name" value="Maltose phosphorylase, domain 3"/>
    <property type="match status" value="1"/>
</dbReference>
<dbReference type="OrthoDB" id="10036721at2759"/>
<dbReference type="InterPro" id="IPR008928">
    <property type="entry name" value="6-hairpin_glycosidase_sf"/>
</dbReference>
<comment type="caution">
    <text evidence="4">The sequence shown here is derived from an EMBL/GenBank/DDBJ whole genome shotgun (WGS) entry which is preliminary data.</text>
</comment>
<feature type="domain" description="Alpha-L-rhamnosidase C-terminal" evidence="3">
    <location>
        <begin position="590"/>
        <end position="650"/>
    </location>
</feature>
<keyword evidence="4" id="KW-0378">Hydrolase</keyword>
<accession>A0A1Y2DQ76</accession>
<evidence type="ECO:0000256" key="1">
    <source>
        <dbReference type="SAM" id="SignalP"/>
    </source>
</evidence>
<dbReference type="PANTHER" id="PTHR34987:SF5">
    <property type="entry name" value="ALPHA-RHAMNOSIDASE"/>
    <property type="match status" value="1"/>
</dbReference>
<dbReference type="GO" id="GO:0016798">
    <property type="term" value="F:hydrolase activity, acting on glycosyl bonds"/>
    <property type="evidence" value="ECO:0007669"/>
    <property type="project" value="UniProtKB-KW"/>
</dbReference>
<dbReference type="Pfam" id="PF17389">
    <property type="entry name" value="Bac_rhamnosid6H"/>
    <property type="match status" value="1"/>
</dbReference>
<reference evidence="4 5" key="1">
    <citation type="submission" date="2016-07" db="EMBL/GenBank/DDBJ databases">
        <title>Pervasive Adenine N6-methylation of Active Genes in Fungi.</title>
        <authorList>
            <consortium name="DOE Joint Genome Institute"/>
            <person name="Mondo S.J."/>
            <person name="Dannebaum R.O."/>
            <person name="Kuo R.C."/>
            <person name="Labutti K."/>
            <person name="Haridas S."/>
            <person name="Kuo A."/>
            <person name="Salamov A."/>
            <person name="Ahrendt S.R."/>
            <person name="Lipzen A."/>
            <person name="Sullivan W."/>
            <person name="Andreopoulos W.B."/>
            <person name="Clum A."/>
            <person name="Lindquist E."/>
            <person name="Daum C."/>
            <person name="Ramamoorthy G.K."/>
            <person name="Gryganskyi A."/>
            <person name="Culley D."/>
            <person name="Magnuson J.K."/>
            <person name="James T.Y."/>
            <person name="O'Malley M.A."/>
            <person name="Stajich J.E."/>
            <person name="Spatafora J.W."/>
            <person name="Visel A."/>
            <person name="Grigoriev I.V."/>
        </authorList>
    </citation>
    <scope>NUCLEOTIDE SEQUENCE [LARGE SCALE GENOMIC DNA]</scope>
    <source>
        <strain evidence="4 5">CBS 129021</strain>
    </source>
</reference>
<name>A0A1Y2DQ76_9PEZI</name>
<dbReference type="InParanoid" id="A0A1Y2DQ76"/>
<dbReference type="InterPro" id="IPR035398">
    <property type="entry name" value="Bac_rhamnosid_C"/>
</dbReference>
<dbReference type="EMBL" id="MCFJ01000010">
    <property type="protein sequence ID" value="ORY61294.1"/>
    <property type="molecule type" value="Genomic_DNA"/>
</dbReference>